<dbReference type="EMBL" id="JBHUHT010000027">
    <property type="protein sequence ID" value="MFD2097646.1"/>
    <property type="molecule type" value="Genomic_DNA"/>
</dbReference>
<protein>
    <submittedName>
        <fullName evidence="5">ABC transporter ATP-binding protein</fullName>
    </submittedName>
</protein>
<evidence type="ECO:0000256" key="3">
    <source>
        <dbReference type="ARBA" id="ARBA00022840"/>
    </source>
</evidence>
<dbReference type="GO" id="GO:0005524">
    <property type="term" value="F:ATP binding"/>
    <property type="evidence" value="ECO:0007669"/>
    <property type="project" value="UniProtKB-KW"/>
</dbReference>
<accession>A0ABW4XT03</accession>
<dbReference type="InterPro" id="IPR017871">
    <property type="entry name" value="ABC_transporter-like_CS"/>
</dbReference>
<sequence length="229" mass="25130">MSIVIRALSYAYAEQPNVPVLNIPEWSADAGEQVFLQGPSGSGKTTLINLLNGIFPASTGEIEICGHRLDQMSARQRDKFRANHIGCVFQQFNLVPYLSALDNVRLASHFASGTSGTSGRGASRSAEDLLSHLNIPKSLWHKASSQLSVGQQQRVAIARALVNRPELLIMDEPTSALDKKNRDQFMTLLKELLTEQPATLVFVSHEDELASHFSRHESIVEINQAAEVA</sequence>
<dbReference type="SUPFAM" id="SSF52540">
    <property type="entry name" value="P-loop containing nucleoside triphosphate hydrolases"/>
    <property type="match status" value="1"/>
</dbReference>
<comment type="caution">
    <text evidence="5">The sequence shown here is derived from an EMBL/GenBank/DDBJ whole genome shotgun (WGS) entry which is preliminary data.</text>
</comment>
<dbReference type="PROSITE" id="PS00211">
    <property type="entry name" value="ABC_TRANSPORTER_1"/>
    <property type="match status" value="1"/>
</dbReference>
<keyword evidence="2" id="KW-0547">Nucleotide-binding</keyword>
<dbReference type="PANTHER" id="PTHR24220">
    <property type="entry name" value="IMPORT ATP-BINDING PROTEIN"/>
    <property type="match status" value="1"/>
</dbReference>
<name>A0ABW4XT03_9GAMM</name>
<dbReference type="InterPro" id="IPR003439">
    <property type="entry name" value="ABC_transporter-like_ATP-bd"/>
</dbReference>
<dbReference type="Gene3D" id="3.40.50.300">
    <property type="entry name" value="P-loop containing nucleotide triphosphate hydrolases"/>
    <property type="match status" value="1"/>
</dbReference>
<keyword evidence="3 5" id="KW-0067">ATP-binding</keyword>
<dbReference type="InterPro" id="IPR015854">
    <property type="entry name" value="ABC_transpr_LolD-like"/>
</dbReference>
<evidence type="ECO:0000256" key="2">
    <source>
        <dbReference type="ARBA" id="ARBA00022741"/>
    </source>
</evidence>
<evidence type="ECO:0000313" key="5">
    <source>
        <dbReference type="EMBL" id="MFD2097646.1"/>
    </source>
</evidence>
<dbReference type="InterPro" id="IPR027417">
    <property type="entry name" value="P-loop_NTPase"/>
</dbReference>
<dbReference type="CDD" id="cd03255">
    <property type="entry name" value="ABC_MJ0796_LolCDE_FtsE"/>
    <property type="match status" value="1"/>
</dbReference>
<dbReference type="InterPro" id="IPR003593">
    <property type="entry name" value="AAA+_ATPase"/>
</dbReference>
<evidence type="ECO:0000313" key="6">
    <source>
        <dbReference type="Proteomes" id="UP001597380"/>
    </source>
</evidence>
<keyword evidence="6" id="KW-1185">Reference proteome</keyword>
<keyword evidence="1" id="KW-0813">Transport</keyword>
<dbReference type="Proteomes" id="UP001597380">
    <property type="component" value="Unassembled WGS sequence"/>
</dbReference>
<evidence type="ECO:0000259" key="4">
    <source>
        <dbReference type="PROSITE" id="PS50893"/>
    </source>
</evidence>
<dbReference type="RefSeq" id="WP_345341782.1">
    <property type="nucleotide sequence ID" value="NZ_BAABLI010000031.1"/>
</dbReference>
<feature type="domain" description="ABC transporter" evidence="4">
    <location>
        <begin position="5"/>
        <end position="228"/>
    </location>
</feature>
<dbReference type="PROSITE" id="PS50893">
    <property type="entry name" value="ABC_TRANSPORTER_2"/>
    <property type="match status" value="1"/>
</dbReference>
<proteinExistence type="predicted"/>
<organism evidence="5 6">
    <name type="scientific">Corallincola platygyrae</name>
    <dbReference type="NCBI Taxonomy" id="1193278"/>
    <lineage>
        <taxon>Bacteria</taxon>
        <taxon>Pseudomonadati</taxon>
        <taxon>Pseudomonadota</taxon>
        <taxon>Gammaproteobacteria</taxon>
        <taxon>Alteromonadales</taxon>
        <taxon>Psychromonadaceae</taxon>
        <taxon>Corallincola</taxon>
    </lineage>
</organism>
<gene>
    <name evidence="5" type="ORF">ACFSJ3_16770</name>
</gene>
<dbReference type="PANTHER" id="PTHR24220:SF611">
    <property type="entry name" value="ATP-BINDING COMPONENT OF ABC TRANSPORTER-RELATED"/>
    <property type="match status" value="1"/>
</dbReference>
<reference evidence="6" key="1">
    <citation type="journal article" date="2019" name="Int. J. Syst. Evol. Microbiol.">
        <title>The Global Catalogue of Microorganisms (GCM) 10K type strain sequencing project: providing services to taxonomists for standard genome sequencing and annotation.</title>
        <authorList>
            <consortium name="The Broad Institute Genomics Platform"/>
            <consortium name="The Broad Institute Genome Sequencing Center for Infectious Disease"/>
            <person name="Wu L."/>
            <person name="Ma J."/>
        </authorList>
    </citation>
    <scope>NUCLEOTIDE SEQUENCE [LARGE SCALE GENOMIC DNA]</scope>
    <source>
        <strain evidence="6">CGMCC 1.10992</strain>
    </source>
</reference>
<dbReference type="Pfam" id="PF00005">
    <property type="entry name" value="ABC_tran"/>
    <property type="match status" value="1"/>
</dbReference>
<dbReference type="InterPro" id="IPR017911">
    <property type="entry name" value="MacB-like_ATP-bd"/>
</dbReference>
<dbReference type="SMART" id="SM00382">
    <property type="entry name" value="AAA"/>
    <property type="match status" value="1"/>
</dbReference>
<evidence type="ECO:0000256" key="1">
    <source>
        <dbReference type="ARBA" id="ARBA00022448"/>
    </source>
</evidence>